<keyword evidence="3" id="KW-1185">Reference proteome</keyword>
<proteinExistence type="predicted"/>
<dbReference type="EMBL" id="PTIT01000091">
    <property type="protein sequence ID" value="PPK48133.1"/>
    <property type="molecule type" value="Genomic_DNA"/>
</dbReference>
<feature type="region of interest" description="Disordered" evidence="1">
    <location>
        <begin position="138"/>
        <end position="168"/>
    </location>
</feature>
<reference evidence="2 3" key="1">
    <citation type="submission" date="2018-02" db="EMBL/GenBank/DDBJ databases">
        <title>Deep subsurface shale carbon reservoir microbial communities from Ohio and West Virginia, USA.</title>
        <authorList>
            <person name="Wrighton K."/>
        </authorList>
    </citation>
    <scope>NUCLEOTIDE SEQUENCE [LARGE SCALE GENOMIC DNA]</scope>
    <source>
        <strain evidence="2 3">UTICA-S1B6</strain>
    </source>
</reference>
<evidence type="ECO:0000256" key="1">
    <source>
        <dbReference type="SAM" id="MobiDB-lite"/>
    </source>
</evidence>
<protein>
    <recommendedName>
        <fullName evidence="4">Transposase</fullName>
    </recommendedName>
</protein>
<organism evidence="2 3">
    <name type="scientific">Marinobacter persicus</name>
    <dbReference type="NCBI Taxonomy" id="930118"/>
    <lineage>
        <taxon>Bacteria</taxon>
        <taxon>Pseudomonadati</taxon>
        <taxon>Pseudomonadota</taxon>
        <taxon>Gammaproteobacteria</taxon>
        <taxon>Pseudomonadales</taxon>
        <taxon>Marinobacteraceae</taxon>
        <taxon>Marinobacter</taxon>
    </lineage>
</organism>
<evidence type="ECO:0000313" key="3">
    <source>
        <dbReference type="Proteomes" id="UP000239648"/>
    </source>
</evidence>
<dbReference type="Proteomes" id="UP000239648">
    <property type="component" value="Unassembled WGS sequence"/>
</dbReference>
<evidence type="ECO:0008006" key="4">
    <source>
        <dbReference type="Google" id="ProtNLM"/>
    </source>
</evidence>
<feature type="non-terminal residue" evidence="2">
    <location>
        <position position="220"/>
    </location>
</feature>
<comment type="caution">
    <text evidence="2">The sequence shown here is derived from an EMBL/GenBank/DDBJ whole genome shotgun (WGS) entry which is preliminary data.</text>
</comment>
<accession>A0ABX5AFU5</accession>
<gene>
    <name evidence="2" type="ORF">BY455_1912</name>
</gene>
<sequence length="220" mass="25623">MLRINDVFQLEQERHRILALADQHVLWINIDSDKAWPELVRTAEIEQWILDESLRRVEDPYQELAALIVEQGSKAQVIRDQRYELIAPLLADEEIYYRSGRGRLVQARSDETGTPRKSLYKNLRQYWQRGAMPNALLPDYRKSGGKGQKKVSKKKLGRPRKTSPGTGITVDASIEKMFRLVLDRYYVNDKGHSLPYAHRRFIDMFEAANPNVQPEDYPTI</sequence>
<evidence type="ECO:0000313" key="2">
    <source>
        <dbReference type="EMBL" id="PPK48133.1"/>
    </source>
</evidence>
<name>A0ABX5AFU5_9GAMM</name>
<feature type="compositionally biased region" description="Basic residues" evidence="1">
    <location>
        <begin position="143"/>
        <end position="161"/>
    </location>
</feature>